<dbReference type="InterPro" id="IPR021790">
    <property type="entry name" value="PTBP1-like_RRM2"/>
</dbReference>
<accession>A0AAD8R700</accession>
<dbReference type="InterPro" id="IPR012677">
    <property type="entry name" value="Nucleotide-bd_a/b_plait_sf"/>
</dbReference>
<evidence type="ECO:0000313" key="2">
    <source>
        <dbReference type="EMBL" id="KAK1615206.1"/>
    </source>
</evidence>
<dbReference type="Gene3D" id="3.30.70.330">
    <property type="match status" value="1"/>
</dbReference>
<dbReference type="AlphaFoldDB" id="A0AAD8R700"/>
<evidence type="ECO:0000259" key="1">
    <source>
        <dbReference type="Pfam" id="PF11835"/>
    </source>
</evidence>
<organism evidence="2 3">
    <name type="scientific">Lolium multiflorum</name>
    <name type="common">Italian ryegrass</name>
    <name type="synonym">Lolium perenne subsp. multiflorum</name>
    <dbReference type="NCBI Taxonomy" id="4521"/>
    <lineage>
        <taxon>Eukaryota</taxon>
        <taxon>Viridiplantae</taxon>
        <taxon>Streptophyta</taxon>
        <taxon>Embryophyta</taxon>
        <taxon>Tracheophyta</taxon>
        <taxon>Spermatophyta</taxon>
        <taxon>Magnoliopsida</taxon>
        <taxon>Liliopsida</taxon>
        <taxon>Poales</taxon>
        <taxon>Poaceae</taxon>
        <taxon>BOP clade</taxon>
        <taxon>Pooideae</taxon>
        <taxon>Poodae</taxon>
        <taxon>Poeae</taxon>
        <taxon>Poeae Chloroplast Group 2 (Poeae type)</taxon>
        <taxon>Loliodinae</taxon>
        <taxon>Loliinae</taxon>
        <taxon>Lolium</taxon>
    </lineage>
</organism>
<gene>
    <name evidence="2" type="ORF">QYE76_020723</name>
</gene>
<protein>
    <recommendedName>
        <fullName evidence="1">PTBP1-like RNA recognition motif 2 domain-containing protein</fullName>
    </recommendedName>
</protein>
<comment type="caution">
    <text evidence="2">The sequence shown here is derived from an EMBL/GenBank/DDBJ whole genome shotgun (WGS) entry which is preliminary data.</text>
</comment>
<sequence>MFITPVNEEMLHQVFEDYGVVQISISQRADHVEAEVQLQSRHGAAHALALHRRCIYVRCCLLDTQEEITTEEHDNNLIDVSPQVAAPVVYGGGQGVVATNHSSLTALMPTTCSMVWQSNNAIVDVFPKLVASMENYEDLDLHTVSVATLAPSTYSTGGLAHGRNGDNPTAVSLVLWTMTPSSTTYPSPDCKFYCRNFRQESGVWEMFMQISIVSQEFDYYDHLIHHRLFFVRRIGYSYGHTFSRRTSGILWILDATDYWRSHGTAISRLLDGGTLKESKFEDG</sequence>
<dbReference type="Pfam" id="PF11835">
    <property type="entry name" value="RRM_8"/>
    <property type="match status" value="1"/>
</dbReference>
<name>A0AAD8R700_LOLMU</name>
<keyword evidence="3" id="KW-1185">Reference proteome</keyword>
<proteinExistence type="predicted"/>
<feature type="domain" description="PTBP1-like RNA recognition motif 2" evidence="1">
    <location>
        <begin position="3"/>
        <end position="66"/>
    </location>
</feature>
<dbReference type="Proteomes" id="UP001231189">
    <property type="component" value="Unassembled WGS sequence"/>
</dbReference>
<evidence type="ECO:0000313" key="3">
    <source>
        <dbReference type="Proteomes" id="UP001231189"/>
    </source>
</evidence>
<reference evidence="2" key="1">
    <citation type="submission" date="2023-07" db="EMBL/GenBank/DDBJ databases">
        <title>A chromosome-level genome assembly of Lolium multiflorum.</title>
        <authorList>
            <person name="Chen Y."/>
            <person name="Copetti D."/>
            <person name="Kolliker R."/>
            <person name="Studer B."/>
        </authorList>
    </citation>
    <scope>NUCLEOTIDE SEQUENCE</scope>
    <source>
        <strain evidence="2">02402/16</strain>
        <tissue evidence="2">Leaf</tissue>
    </source>
</reference>
<dbReference type="EMBL" id="JAUUTY010000006">
    <property type="protein sequence ID" value="KAK1615206.1"/>
    <property type="molecule type" value="Genomic_DNA"/>
</dbReference>